<feature type="region of interest" description="Disordered" evidence="1">
    <location>
        <begin position="1"/>
        <end position="167"/>
    </location>
</feature>
<evidence type="ECO:0000256" key="1">
    <source>
        <dbReference type="SAM" id="MobiDB-lite"/>
    </source>
</evidence>
<name>A0A918LL85_STRGD</name>
<comment type="caution">
    <text evidence="2">The sequence shown here is derived from an EMBL/GenBank/DDBJ whole genome shotgun (WGS) entry which is preliminary data.</text>
</comment>
<keyword evidence="3" id="KW-1185">Reference proteome</keyword>
<dbReference type="Proteomes" id="UP000653493">
    <property type="component" value="Unassembled WGS sequence"/>
</dbReference>
<accession>A0A918LL85</accession>
<reference evidence="2" key="2">
    <citation type="submission" date="2020-09" db="EMBL/GenBank/DDBJ databases">
        <authorList>
            <person name="Sun Q."/>
            <person name="Ohkuma M."/>
        </authorList>
    </citation>
    <scope>NUCLEOTIDE SEQUENCE</scope>
    <source>
        <strain evidence="2">JCM 4234</strain>
    </source>
</reference>
<organism evidence="2 3">
    <name type="scientific">Streptomyces griseoviridis</name>
    <dbReference type="NCBI Taxonomy" id="45398"/>
    <lineage>
        <taxon>Bacteria</taxon>
        <taxon>Bacillati</taxon>
        <taxon>Actinomycetota</taxon>
        <taxon>Actinomycetes</taxon>
        <taxon>Kitasatosporales</taxon>
        <taxon>Streptomycetaceae</taxon>
        <taxon>Streptomyces</taxon>
    </lineage>
</organism>
<dbReference type="EMBL" id="BMSL01000033">
    <property type="protein sequence ID" value="GGS66702.1"/>
    <property type="molecule type" value="Genomic_DNA"/>
</dbReference>
<reference evidence="2" key="1">
    <citation type="journal article" date="2014" name="Int. J. Syst. Evol. Microbiol.">
        <title>Complete genome sequence of Corynebacterium casei LMG S-19264T (=DSM 44701T), isolated from a smear-ripened cheese.</title>
        <authorList>
            <consortium name="US DOE Joint Genome Institute (JGI-PGF)"/>
            <person name="Walter F."/>
            <person name="Albersmeier A."/>
            <person name="Kalinowski J."/>
            <person name="Ruckert C."/>
        </authorList>
    </citation>
    <scope>NUCLEOTIDE SEQUENCE</scope>
    <source>
        <strain evidence="2">JCM 4234</strain>
    </source>
</reference>
<feature type="compositionally biased region" description="Basic and acidic residues" evidence="1">
    <location>
        <begin position="44"/>
        <end position="55"/>
    </location>
</feature>
<dbReference type="AlphaFoldDB" id="A0A918LL85"/>
<evidence type="ECO:0000313" key="3">
    <source>
        <dbReference type="Proteomes" id="UP000653493"/>
    </source>
</evidence>
<proteinExistence type="predicted"/>
<feature type="compositionally biased region" description="Pro residues" evidence="1">
    <location>
        <begin position="98"/>
        <end position="109"/>
    </location>
</feature>
<gene>
    <name evidence="2" type="ORF">GCM10010238_64410</name>
</gene>
<protein>
    <submittedName>
        <fullName evidence="2">Uncharacterized protein</fullName>
    </submittedName>
</protein>
<feature type="compositionally biased region" description="Basic and acidic residues" evidence="1">
    <location>
        <begin position="150"/>
        <end position="167"/>
    </location>
</feature>
<sequence>MPPARRRPGAQGRGRLPWPGPGGLDIVQVQVAQGAEAAGQGDDDGARLRFGRPDASRLPGGPPHQFLDQAPQLAQGPYPAPDGHQGRQAHGAVDQPRPRPVPYEQPPHQRPGRARRELGAQRRRFHVQPPRVPPRAHARVAPVTFGSLRAEPRGDMPHRRSEGYYRE</sequence>
<evidence type="ECO:0000313" key="2">
    <source>
        <dbReference type="EMBL" id="GGS66702.1"/>
    </source>
</evidence>
<feature type="compositionally biased region" description="Low complexity" evidence="1">
    <location>
        <begin position="27"/>
        <end position="40"/>
    </location>
</feature>